<protein>
    <submittedName>
        <fullName evidence="2">Uncharacterized protein</fullName>
    </submittedName>
</protein>
<sequence length="100" mass="10881">MGLDYQKYNPEVKVTVQGVDPRVADLADKLRRVHHMAVNSLGPNYPDVDYMQRDGTEGSGSGAGPDFDEEERDDEEGLRGSGSGDGPGHDVLVMTFLLMV</sequence>
<feature type="compositionally biased region" description="Acidic residues" evidence="1">
    <location>
        <begin position="66"/>
        <end position="76"/>
    </location>
</feature>
<name>A0A653DU51_CALMS</name>
<feature type="region of interest" description="Disordered" evidence="1">
    <location>
        <begin position="41"/>
        <end position="89"/>
    </location>
</feature>
<accession>A0A653DU51</accession>
<dbReference type="OrthoDB" id="6380619at2759"/>
<gene>
    <name evidence="2" type="ORF">CALMAC_LOCUS20369</name>
</gene>
<keyword evidence="3" id="KW-1185">Reference proteome</keyword>
<organism evidence="2 3">
    <name type="scientific">Callosobruchus maculatus</name>
    <name type="common">Southern cowpea weevil</name>
    <name type="synonym">Pulse bruchid</name>
    <dbReference type="NCBI Taxonomy" id="64391"/>
    <lineage>
        <taxon>Eukaryota</taxon>
        <taxon>Metazoa</taxon>
        <taxon>Ecdysozoa</taxon>
        <taxon>Arthropoda</taxon>
        <taxon>Hexapoda</taxon>
        <taxon>Insecta</taxon>
        <taxon>Pterygota</taxon>
        <taxon>Neoptera</taxon>
        <taxon>Endopterygota</taxon>
        <taxon>Coleoptera</taxon>
        <taxon>Polyphaga</taxon>
        <taxon>Cucujiformia</taxon>
        <taxon>Chrysomeloidea</taxon>
        <taxon>Chrysomelidae</taxon>
        <taxon>Bruchinae</taxon>
        <taxon>Bruchini</taxon>
        <taxon>Callosobruchus</taxon>
    </lineage>
</organism>
<dbReference type="Proteomes" id="UP000410492">
    <property type="component" value="Unassembled WGS sequence"/>
</dbReference>
<proteinExistence type="predicted"/>
<evidence type="ECO:0000313" key="2">
    <source>
        <dbReference type="EMBL" id="VEN63577.1"/>
    </source>
</evidence>
<evidence type="ECO:0000313" key="3">
    <source>
        <dbReference type="Proteomes" id="UP000410492"/>
    </source>
</evidence>
<dbReference type="AlphaFoldDB" id="A0A653DU51"/>
<dbReference type="EMBL" id="CAACVG010014699">
    <property type="protein sequence ID" value="VEN63577.1"/>
    <property type="molecule type" value="Genomic_DNA"/>
</dbReference>
<evidence type="ECO:0000256" key="1">
    <source>
        <dbReference type="SAM" id="MobiDB-lite"/>
    </source>
</evidence>
<reference evidence="2 3" key="1">
    <citation type="submission" date="2019-01" db="EMBL/GenBank/DDBJ databases">
        <authorList>
            <person name="Sayadi A."/>
        </authorList>
    </citation>
    <scope>NUCLEOTIDE SEQUENCE [LARGE SCALE GENOMIC DNA]</scope>
</reference>